<evidence type="ECO:0000313" key="7">
    <source>
        <dbReference type="Proteomes" id="UP000264146"/>
    </source>
</evidence>
<keyword evidence="8" id="KW-1185">Reference proteome</keyword>
<dbReference type="GeneID" id="93789103"/>
<protein>
    <submittedName>
        <fullName evidence="5">Cell wall anchor protein</fullName>
    </submittedName>
    <submittedName>
        <fullName evidence="6">LPXTG-motif cell wall anchor domain-containing protein</fullName>
    </submittedName>
</protein>
<feature type="transmembrane region" description="Helical" evidence="3">
    <location>
        <begin position="642"/>
        <end position="662"/>
    </location>
</feature>
<feature type="coiled-coil region" evidence="1">
    <location>
        <begin position="287"/>
        <end position="350"/>
    </location>
</feature>
<organism evidence="6">
    <name type="scientific">Staphylococcus schleiferi</name>
    <dbReference type="NCBI Taxonomy" id="1295"/>
    <lineage>
        <taxon>Bacteria</taxon>
        <taxon>Bacillati</taxon>
        <taxon>Bacillota</taxon>
        <taxon>Bacilli</taxon>
        <taxon>Bacillales</taxon>
        <taxon>Staphylococcaceae</taxon>
        <taxon>Staphylococcus</taxon>
    </lineage>
</organism>
<feature type="compositionally biased region" description="Basic and acidic residues" evidence="2">
    <location>
        <begin position="172"/>
        <end position="184"/>
    </location>
</feature>
<reference evidence="5 8" key="1">
    <citation type="submission" date="2018-01" db="EMBL/GenBank/DDBJ databases">
        <title>Complete genome sequence of Staphylococcus Scheliferi isolated from human.</title>
        <authorList>
            <person name="Abouelkhair M.A."/>
            <person name="Bemis D.A."/>
            <person name="Kania S.A."/>
        </authorList>
    </citation>
    <scope>NUCLEOTIDE SEQUENCE [LARGE SCALE GENOMIC DNA]</scope>
    <source>
        <strain evidence="5 8">ATCC 43808</strain>
    </source>
</reference>
<feature type="compositionally biased region" description="Polar residues" evidence="2">
    <location>
        <begin position="137"/>
        <end position="155"/>
    </location>
</feature>
<evidence type="ECO:0000313" key="8">
    <source>
        <dbReference type="Proteomes" id="UP000572988"/>
    </source>
</evidence>
<dbReference type="AlphaFoldDB" id="A0A7Z7QMV3"/>
<evidence type="ECO:0000256" key="1">
    <source>
        <dbReference type="SAM" id="Coils"/>
    </source>
</evidence>
<evidence type="ECO:0000256" key="2">
    <source>
        <dbReference type="SAM" id="MobiDB-lite"/>
    </source>
</evidence>
<feature type="compositionally biased region" description="Basic and acidic residues" evidence="2">
    <location>
        <begin position="199"/>
        <end position="209"/>
    </location>
</feature>
<name>A0A7Z7QMV3_STASC</name>
<dbReference type="Proteomes" id="UP000264146">
    <property type="component" value="Chromosome"/>
</dbReference>
<reference evidence="6" key="2">
    <citation type="submission" date="2018-06" db="EMBL/GenBank/DDBJ databases">
        <authorList>
            <consortium name="Pathogen Informatics"/>
            <person name="Doyle S."/>
        </authorList>
    </citation>
    <scope>NUCLEOTIDE SEQUENCE [LARGE SCALE GENOMIC DNA]</scope>
    <source>
        <strain evidence="6">NCTC12218</strain>
    </source>
</reference>
<sequence>MTQSKSTRHVNVRHHLLKTGTALCLVGSLFYYPISATSPSYAHASTQSDDDIQRLLDDAEHQINKMDSLNTDYKNDFLELLRANDDSQQSINKIIEEAEAANKKAKDAETKDDVRPQLDSIDQRIKQLKKEVDRHQQATPQAKNRTDAPQPSHTNTSDDDDLSKLIDTINDLSKKETEQPKSEPEQNNDGTQGQSQSDNRPKQSDETPKNDATSDDQPDTNNDIAEEMRKHLSGTKDQLHQMDRDLTADRNTLHQKLNQRDEALKDLLNDRDSVVSQIDDMASKSVADQSEDYLAQKRQHLNELQNKIGSRSDLSPKQQQKLHESAKTVASQLNQQNDEILSRLKAANDKQAAVKSILSDLYNDKQAAAIAKQIHTHGQNNQQIADQLQRAIDDLKQTHSDTLLLGMLDNTAHTKDLVTTLLSTRFDEQKAKQLAQKIMEGHPSNQEILSRLKKYYKSNGKATSDDILNALLKQAHNKKDAIEAILDGRLNPDNASLIAQRISKDIHNTKDLLKLIHGELDAQANRLLTLQKQIKDVRNDFRTNINDILSPLRHLPTLDLTNQRHRLLLPSESTNDKLRKLLNQRPSGGLGGLFQHDFAPKPTIDPYQKVNKLATGDNFLDNLFDENGNFKLPDSGQMTKNAALPIGIIVVILGIGLLIKYLKKRKQ</sequence>
<evidence type="ECO:0000313" key="6">
    <source>
        <dbReference type="EMBL" id="SUM86704.1"/>
    </source>
</evidence>
<keyword evidence="3" id="KW-0812">Transmembrane</keyword>
<keyword evidence="1" id="KW-0175">Coiled coil</keyword>
<dbReference type="EMBL" id="UHEF01000001">
    <property type="protein sequence ID" value="SUM86704.1"/>
    <property type="molecule type" value="Genomic_DNA"/>
</dbReference>
<accession>A0A7Z7QMV3</accession>
<proteinExistence type="predicted"/>
<dbReference type="RefSeq" id="WP_016426065.1">
    <property type="nucleotide sequence ID" value="NZ_CABKRV010000002.1"/>
</dbReference>
<reference evidence="4 7" key="3">
    <citation type="submission" date="2020-11" db="EMBL/GenBank/DDBJ databases">
        <authorList>
            <consortium name="Pathogen Informatics"/>
        </authorList>
    </citation>
    <scope>NUCLEOTIDE SEQUENCE [LARGE SCALE GENOMIC DNA]</scope>
    <source>
        <strain evidence="4 7">NCTC12218</strain>
    </source>
</reference>
<keyword evidence="3" id="KW-1133">Transmembrane helix</keyword>
<dbReference type="Proteomes" id="UP000572988">
    <property type="component" value="Unassembled WGS sequence"/>
</dbReference>
<feature type="compositionally biased region" description="Basic and acidic residues" evidence="2">
    <location>
        <begin position="100"/>
        <end position="136"/>
    </location>
</feature>
<gene>
    <name evidence="6" type="primary">spsA_1</name>
    <name evidence="5" type="ORF">C1O36_01875</name>
    <name evidence="6" type="ORF">NCTC12218_00357</name>
</gene>
<evidence type="ECO:0000313" key="5">
    <source>
        <dbReference type="EMBL" id="NHA33287.1"/>
    </source>
</evidence>
<feature type="compositionally biased region" description="Polar residues" evidence="2">
    <location>
        <begin position="185"/>
        <end position="198"/>
    </location>
</feature>
<keyword evidence="3" id="KW-0472">Membrane</keyword>
<evidence type="ECO:0000256" key="3">
    <source>
        <dbReference type="SAM" id="Phobius"/>
    </source>
</evidence>
<dbReference type="EMBL" id="POVK01000004">
    <property type="protein sequence ID" value="NHA33287.1"/>
    <property type="molecule type" value="Genomic_DNA"/>
</dbReference>
<dbReference type="EMBL" id="LR962863">
    <property type="protein sequence ID" value="CAD7358773.1"/>
    <property type="molecule type" value="Genomic_DNA"/>
</dbReference>
<evidence type="ECO:0000313" key="4">
    <source>
        <dbReference type="EMBL" id="CAD7358773.1"/>
    </source>
</evidence>
<feature type="region of interest" description="Disordered" evidence="2">
    <location>
        <begin position="100"/>
        <end position="222"/>
    </location>
</feature>